<evidence type="ECO:0000313" key="2">
    <source>
        <dbReference type="EMBL" id="KPH73838.1"/>
    </source>
</evidence>
<comment type="caution">
    <text evidence="2">The sequence shown here is derived from an EMBL/GenBank/DDBJ whole genome shotgun (WGS) entry which is preliminary data.</text>
</comment>
<dbReference type="Proteomes" id="UP000037854">
    <property type="component" value="Unassembled WGS sequence"/>
</dbReference>
<evidence type="ECO:0000313" key="3">
    <source>
        <dbReference type="Proteomes" id="UP000037854"/>
    </source>
</evidence>
<proteinExistence type="predicted"/>
<gene>
    <name evidence="2" type="ORF">AFL42_11575</name>
</gene>
<dbReference type="InterPro" id="IPR029491">
    <property type="entry name" value="Helicase_HTH"/>
</dbReference>
<feature type="domain" description="Helicase Helix-turn-helix" evidence="1">
    <location>
        <begin position="253"/>
        <end position="341"/>
    </location>
</feature>
<protein>
    <recommendedName>
        <fullName evidence="1">Helicase Helix-turn-helix domain-containing protein</fullName>
    </recommendedName>
</protein>
<dbReference type="PIRSF" id="PIRSF021350">
    <property type="entry name" value="UCP021350"/>
    <property type="match status" value="1"/>
</dbReference>
<keyword evidence="3" id="KW-1185">Reference proteome</keyword>
<organism evidence="2 3">
    <name type="scientific">Oceanobacillus caeni</name>
    <dbReference type="NCBI Taxonomy" id="405946"/>
    <lineage>
        <taxon>Bacteria</taxon>
        <taxon>Bacillati</taxon>
        <taxon>Bacillota</taxon>
        <taxon>Bacilli</taxon>
        <taxon>Bacillales</taxon>
        <taxon>Bacillaceae</taxon>
        <taxon>Oceanobacillus</taxon>
    </lineage>
</organism>
<name>A0ABR5MI31_9BACI</name>
<dbReference type="EMBL" id="LGTK01000040">
    <property type="protein sequence ID" value="KPH73838.1"/>
    <property type="molecule type" value="Genomic_DNA"/>
</dbReference>
<dbReference type="InterPro" id="IPR008308">
    <property type="entry name" value="YpbB-like"/>
</dbReference>
<dbReference type="Pfam" id="PF14493">
    <property type="entry name" value="HTH_40"/>
    <property type="match status" value="1"/>
</dbReference>
<sequence>MIFEQIILHCFQNIKAERSSSSIYHLLKGKRSIQTVQDAHLYSLGSYYGVYKSISKGYYDKKIHELVKDDLLEMVDEQEALYHISHKGLEWKNNQAFPLSFKGLLYFDKADIFMGRLLLLIQTLTNSKMNFYSFIPVVNNPEIELWVKHAYRRVKGSESVILYKIYSELKLCLSQLLEKEANIFVDRLTGYQSYGMSLFQLSKEYNMTVDDIHLILISIIHRILGDLEVDSTKFPILSTMVDKKSSLSQITNSASETYKYFLNGLTIEQIANVRHLKLNTIQDHLVEIALYDHQFSIDRYVNKNEQNEILSALKKANSHRLKDIKKLVDDHINYFQIRLVLAIQNKHNRQGGN</sequence>
<evidence type="ECO:0000259" key="1">
    <source>
        <dbReference type="Pfam" id="PF14493"/>
    </source>
</evidence>
<dbReference type="Gene3D" id="1.10.10.1390">
    <property type="entry name" value="ATP-dependent DNA helicase RecQ"/>
    <property type="match status" value="1"/>
</dbReference>
<dbReference type="RefSeq" id="WP_060668729.1">
    <property type="nucleotide sequence ID" value="NZ_JARTGE010000050.1"/>
</dbReference>
<reference evidence="2 3" key="1">
    <citation type="submission" date="2015-07" db="EMBL/GenBank/DDBJ databases">
        <title>High-quality draft genome sequence of Oceanobacillus caeni HM6, a bacillus isolated from a human feces.</title>
        <authorList>
            <person name="Kumar J."/>
            <person name="Verma M.K."/>
            <person name="Pandey R."/>
            <person name="Bhambi M."/>
            <person name="Chauhan N."/>
        </authorList>
    </citation>
    <scope>NUCLEOTIDE SEQUENCE [LARGE SCALE GENOMIC DNA]</scope>
    <source>
        <strain evidence="2 3">HM6</strain>
    </source>
</reference>
<accession>A0ABR5MI31</accession>